<dbReference type="EMBL" id="VSWC01000003">
    <property type="protein sequence ID" value="KAA1116215.1"/>
    <property type="molecule type" value="Genomic_DNA"/>
</dbReference>
<comment type="caution">
    <text evidence="2">The sequence shown here is derived from an EMBL/GenBank/DDBJ whole genome shotgun (WGS) entry which is preliminary data.</text>
</comment>
<gene>
    <name evidence="2" type="ORF">PGT21_050137</name>
</gene>
<dbReference type="OrthoDB" id="2503565at2759"/>
<feature type="region of interest" description="Disordered" evidence="1">
    <location>
        <begin position="253"/>
        <end position="307"/>
    </location>
</feature>
<evidence type="ECO:0008006" key="4">
    <source>
        <dbReference type="Google" id="ProtNLM"/>
    </source>
</evidence>
<evidence type="ECO:0000256" key="1">
    <source>
        <dbReference type="SAM" id="MobiDB-lite"/>
    </source>
</evidence>
<dbReference type="Pfam" id="PF14223">
    <property type="entry name" value="Retrotran_gag_2"/>
    <property type="match status" value="1"/>
</dbReference>
<dbReference type="PANTHER" id="PTHR33246">
    <property type="entry name" value="CCHC-TYPE DOMAIN-CONTAINING PROTEIN"/>
    <property type="match status" value="1"/>
</dbReference>
<keyword evidence="3" id="KW-1185">Reference proteome</keyword>
<dbReference type="AlphaFoldDB" id="A0A5B0QTK3"/>
<accession>A0A5B0QTK3</accession>
<dbReference type="PANTHER" id="PTHR33246:SF51">
    <property type="entry name" value="MYB_SANT-LIKE DOMAIN-CONTAINING PROTEIN"/>
    <property type="match status" value="1"/>
</dbReference>
<name>A0A5B0QTK3_PUCGR</name>
<evidence type="ECO:0000313" key="3">
    <source>
        <dbReference type="Proteomes" id="UP000324748"/>
    </source>
</evidence>
<evidence type="ECO:0000313" key="2">
    <source>
        <dbReference type="EMBL" id="KAA1116215.1"/>
    </source>
</evidence>
<reference evidence="2 3" key="1">
    <citation type="submission" date="2019-05" db="EMBL/GenBank/DDBJ databases">
        <title>Emergence of the Ug99 lineage of the wheat stem rust pathogen through somatic hybridization.</title>
        <authorList>
            <person name="Li F."/>
            <person name="Upadhyaya N.M."/>
            <person name="Sperschneider J."/>
            <person name="Matny O."/>
            <person name="Nguyen-Phuc H."/>
            <person name="Mago R."/>
            <person name="Raley C."/>
            <person name="Miller M.E."/>
            <person name="Silverstein K.A.T."/>
            <person name="Henningsen E."/>
            <person name="Hirsch C.D."/>
            <person name="Visser B."/>
            <person name="Pretorius Z.A."/>
            <person name="Steffenson B.J."/>
            <person name="Schwessinger B."/>
            <person name="Dodds P.N."/>
            <person name="Figueroa M."/>
        </authorList>
    </citation>
    <scope>NUCLEOTIDE SEQUENCE [LARGE SCALE GENOMIC DNA]</scope>
    <source>
        <strain evidence="2">21-0</strain>
    </source>
</reference>
<protein>
    <recommendedName>
        <fullName evidence="4">CCHC-type domain-containing protein</fullName>
    </recommendedName>
</protein>
<sequence length="455" mass="49928">MSTDLTGHPTLKITSIEKLKPPGPDSNYLDWSWVLDIHFDSTGVSYILDPKEANPEAKPTFARDNKAICSVISQTINSANIRVVRQFNKDARKMWNGLRAAHQDSSSGGVMYWLRKLTMFRMENDDIETHLEEMAKVFERLEALADPARPLTVDDFYSSSIITSLSAEWMPCVSSLLNEPHVPSHKVVDALKQEGLRRKARIEDLQAPKSVSKTTTSLSNRQRRTARHCTYCGNDGHDLNYCHKLARFIEDRNSTGKERVPAPSGSLIANPPSSRRRQPRPNLKYEAKAGRTSAARLGNSDSEGADIDDFSGSEFEVTAGLAATSLLSMVDHRTTGNANLDSGCSISMTPDASAVTNAKPDSTPIRLADHSSIEASHKGFTRLPLDADINVKTLVVPSLHEPLLSVAGLCDEGLTVVFTKSGCDIRMSDGNDNPGKSVGRGYRRGNLYYLPSSPV</sequence>
<proteinExistence type="predicted"/>
<organism evidence="2 3">
    <name type="scientific">Puccinia graminis f. sp. tritici</name>
    <dbReference type="NCBI Taxonomy" id="56615"/>
    <lineage>
        <taxon>Eukaryota</taxon>
        <taxon>Fungi</taxon>
        <taxon>Dikarya</taxon>
        <taxon>Basidiomycota</taxon>
        <taxon>Pucciniomycotina</taxon>
        <taxon>Pucciniomycetes</taxon>
        <taxon>Pucciniales</taxon>
        <taxon>Pucciniaceae</taxon>
        <taxon>Puccinia</taxon>
    </lineage>
</organism>
<dbReference type="Proteomes" id="UP000324748">
    <property type="component" value="Unassembled WGS sequence"/>
</dbReference>